<gene>
    <name evidence="1" type="ORF">FOM92_09565</name>
</gene>
<reference evidence="1 2" key="1">
    <citation type="submission" date="2019-07" db="EMBL/GenBank/DDBJ databases">
        <authorList>
            <person name="Park M."/>
        </authorList>
    </citation>
    <scope>NUCLEOTIDE SEQUENCE [LARGE SCALE GENOMIC DNA]</scope>
    <source>
        <strain evidence="1 2">KCTC32445</strain>
    </source>
</reference>
<dbReference type="RefSeq" id="WP_143776656.1">
    <property type="nucleotide sequence ID" value="NZ_VKKU01000002.1"/>
</dbReference>
<organism evidence="1 2">
    <name type="scientific">Sphingorhabdus contaminans</name>
    <dbReference type="NCBI Taxonomy" id="1343899"/>
    <lineage>
        <taxon>Bacteria</taxon>
        <taxon>Pseudomonadati</taxon>
        <taxon>Pseudomonadota</taxon>
        <taxon>Alphaproteobacteria</taxon>
        <taxon>Sphingomonadales</taxon>
        <taxon>Sphingomonadaceae</taxon>
        <taxon>Sphingorhabdus</taxon>
    </lineage>
</organism>
<evidence type="ECO:0000313" key="2">
    <source>
        <dbReference type="Proteomes" id="UP000320160"/>
    </source>
</evidence>
<keyword evidence="2" id="KW-1185">Reference proteome</keyword>
<accession>A0A553W9T4</accession>
<dbReference type="AlphaFoldDB" id="A0A553W9T4"/>
<proteinExistence type="predicted"/>
<evidence type="ECO:0000313" key="1">
    <source>
        <dbReference type="EMBL" id="TSB01436.1"/>
    </source>
</evidence>
<sequence length="70" mass="8237">MRPFSSGLTTAWCQRIKWKKEEKEEKEERRAGRRSHFDLSFFLLSLFSSDEKIRTTHPPAHGIRGNYIAA</sequence>
<dbReference type="Proteomes" id="UP000320160">
    <property type="component" value="Unassembled WGS sequence"/>
</dbReference>
<name>A0A553W9T4_9SPHN</name>
<comment type="caution">
    <text evidence="1">The sequence shown here is derived from an EMBL/GenBank/DDBJ whole genome shotgun (WGS) entry which is preliminary data.</text>
</comment>
<dbReference type="EMBL" id="VKKU01000002">
    <property type="protein sequence ID" value="TSB01436.1"/>
    <property type="molecule type" value="Genomic_DNA"/>
</dbReference>
<protein>
    <submittedName>
        <fullName evidence="1">Uncharacterized protein</fullName>
    </submittedName>
</protein>